<name>A0A8J3WEM1_PLARO</name>
<dbReference type="AlphaFoldDB" id="A0A8J3WEM1"/>
<dbReference type="RefSeq" id="WP_307815525.1">
    <property type="nucleotide sequence ID" value="NZ_BMQP01000036.1"/>
</dbReference>
<feature type="domain" description="NAD-dependent epimerase/dehydratase" evidence="2">
    <location>
        <begin position="22"/>
        <end position="259"/>
    </location>
</feature>
<evidence type="ECO:0000259" key="2">
    <source>
        <dbReference type="Pfam" id="PF01370"/>
    </source>
</evidence>
<reference evidence="3" key="1">
    <citation type="submission" date="2021-01" db="EMBL/GenBank/DDBJ databases">
        <title>Whole genome shotgun sequence of Planobispora rosea NBRC 15558.</title>
        <authorList>
            <person name="Komaki H."/>
            <person name="Tamura T."/>
        </authorList>
    </citation>
    <scope>NUCLEOTIDE SEQUENCE</scope>
    <source>
        <strain evidence="3">NBRC 15558</strain>
    </source>
</reference>
<dbReference type="InterPro" id="IPR036291">
    <property type="entry name" value="NAD(P)-bd_dom_sf"/>
</dbReference>
<dbReference type="Gene3D" id="3.90.25.10">
    <property type="entry name" value="UDP-galactose 4-epimerase, domain 1"/>
    <property type="match status" value="1"/>
</dbReference>
<dbReference type="InterPro" id="IPR001509">
    <property type="entry name" value="Epimerase_deHydtase"/>
</dbReference>
<accession>A0A8J3WEM1</accession>
<dbReference type="Gene3D" id="3.40.50.720">
    <property type="entry name" value="NAD(P)-binding Rossmann-like Domain"/>
    <property type="match status" value="1"/>
</dbReference>
<gene>
    <name evidence="3" type="ORF">Pro02_55170</name>
</gene>
<organism evidence="3 4">
    <name type="scientific">Planobispora rosea</name>
    <dbReference type="NCBI Taxonomy" id="35762"/>
    <lineage>
        <taxon>Bacteria</taxon>
        <taxon>Bacillati</taxon>
        <taxon>Actinomycetota</taxon>
        <taxon>Actinomycetes</taxon>
        <taxon>Streptosporangiales</taxon>
        <taxon>Streptosporangiaceae</taxon>
        <taxon>Planobispora</taxon>
    </lineage>
</organism>
<comment type="caution">
    <text evidence="3">The sequence shown here is derived from an EMBL/GenBank/DDBJ whole genome shotgun (WGS) entry which is preliminary data.</text>
</comment>
<dbReference type="Pfam" id="PF01370">
    <property type="entry name" value="Epimerase"/>
    <property type="match status" value="1"/>
</dbReference>
<protein>
    <submittedName>
        <fullName evidence="3">UDP-glucose 4-epimerase</fullName>
    </submittedName>
</protein>
<comment type="similarity">
    <text evidence="1">Belongs to the NAD(P)-dependent epimerase/dehydratase family.</text>
</comment>
<evidence type="ECO:0000256" key="1">
    <source>
        <dbReference type="ARBA" id="ARBA00007637"/>
    </source>
</evidence>
<dbReference type="Proteomes" id="UP000655044">
    <property type="component" value="Unassembled WGS sequence"/>
</dbReference>
<dbReference type="PANTHER" id="PTHR43000">
    <property type="entry name" value="DTDP-D-GLUCOSE 4,6-DEHYDRATASE-RELATED"/>
    <property type="match status" value="1"/>
</dbReference>
<sequence length="333" mass="35272">MRRPPGRRSQRRDEKRGVGMRVLVTGGAGFIGSTLVDRLLQDGHEVIAVDDLSSGNRDNLTSAARSPRFALHELDIRDPALISLAAEWRPEVVCHLAAQISVRKSVADPVHDARLNVEGTASVLTAAQSGGARKVVFASSVAVYGRPEAIPVPGNATTDPRSPYAASKLSGEIYLATFKALYGIDYTTLVLSNVYGPRQSPEGEAGVVAIFTDGLLNGTPTVVYGEGTQTRDYIFVDDVVDGFARACGDVGSGGRFNLGTGVETTDRALHTLIAQAVGAPDEPATAPARLGDLPAMAVDPAPALEALGWRPRTDLTTGLKMTVEWARTRLSSR</sequence>
<dbReference type="EMBL" id="BOOI01000055">
    <property type="protein sequence ID" value="GIH87109.1"/>
    <property type="molecule type" value="Genomic_DNA"/>
</dbReference>
<proteinExistence type="inferred from homology"/>
<evidence type="ECO:0000313" key="3">
    <source>
        <dbReference type="EMBL" id="GIH87109.1"/>
    </source>
</evidence>
<dbReference type="SUPFAM" id="SSF51735">
    <property type="entry name" value="NAD(P)-binding Rossmann-fold domains"/>
    <property type="match status" value="1"/>
</dbReference>
<keyword evidence="4" id="KW-1185">Reference proteome</keyword>
<evidence type="ECO:0000313" key="4">
    <source>
        <dbReference type="Proteomes" id="UP000655044"/>
    </source>
</evidence>